<evidence type="ECO:0000259" key="2">
    <source>
        <dbReference type="PROSITE" id="PS50056"/>
    </source>
</evidence>
<evidence type="ECO:0000313" key="5">
    <source>
        <dbReference type="WBParaSite" id="SBAD_0000255501-mRNA-1"/>
    </source>
</evidence>
<dbReference type="InterPro" id="IPR000242">
    <property type="entry name" value="PTP_cat"/>
</dbReference>
<evidence type="ECO:0000313" key="3">
    <source>
        <dbReference type="EMBL" id="VDO97631.1"/>
    </source>
</evidence>
<dbReference type="Pfam" id="PF00102">
    <property type="entry name" value="Y_phosphatase"/>
    <property type="match status" value="1"/>
</dbReference>
<dbReference type="InterPro" id="IPR003595">
    <property type="entry name" value="Tyr_Pase_cat"/>
</dbReference>
<dbReference type="InterPro" id="IPR050348">
    <property type="entry name" value="Protein-Tyr_Phosphatase"/>
</dbReference>
<dbReference type="WBParaSite" id="SBAD_0000255501-mRNA-1">
    <property type="protein sequence ID" value="SBAD_0000255501-mRNA-1"/>
    <property type="gene ID" value="SBAD_0000255501"/>
</dbReference>
<dbReference type="PROSITE" id="PS50056">
    <property type="entry name" value="TYR_PHOSPHATASE_2"/>
    <property type="match status" value="1"/>
</dbReference>
<feature type="domain" description="Tyrosine-protein phosphatase" evidence="1">
    <location>
        <begin position="1"/>
        <end position="93"/>
    </location>
</feature>
<dbReference type="InterPro" id="IPR029021">
    <property type="entry name" value="Prot-tyrosine_phosphatase-like"/>
</dbReference>
<dbReference type="InterPro" id="IPR000387">
    <property type="entry name" value="Tyr_Pase_dom"/>
</dbReference>
<dbReference type="PANTHER" id="PTHR19134">
    <property type="entry name" value="RECEPTOR-TYPE TYROSINE-PROTEIN PHOSPHATASE"/>
    <property type="match status" value="1"/>
</dbReference>
<dbReference type="PRINTS" id="PR00700">
    <property type="entry name" value="PRTYPHPHTASE"/>
</dbReference>
<dbReference type="Proteomes" id="UP000270296">
    <property type="component" value="Unassembled WGS sequence"/>
</dbReference>
<dbReference type="EMBL" id="UZAM01007227">
    <property type="protein sequence ID" value="VDO97631.1"/>
    <property type="molecule type" value="Genomic_DNA"/>
</dbReference>
<organism evidence="5">
    <name type="scientific">Soboliphyme baturini</name>
    <dbReference type="NCBI Taxonomy" id="241478"/>
    <lineage>
        <taxon>Eukaryota</taxon>
        <taxon>Metazoa</taxon>
        <taxon>Ecdysozoa</taxon>
        <taxon>Nematoda</taxon>
        <taxon>Enoplea</taxon>
        <taxon>Dorylaimia</taxon>
        <taxon>Dioctophymatida</taxon>
        <taxon>Dioctophymatoidea</taxon>
        <taxon>Soboliphymatidae</taxon>
        <taxon>Soboliphyme</taxon>
    </lineage>
</organism>
<dbReference type="Gene3D" id="3.90.190.10">
    <property type="entry name" value="Protein tyrosine phosphatase superfamily"/>
    <property type="match status" value="1"/>
</dbReference>
<dbReference type="OrthoDB" id="5870053at2759"/>
<reference evidence="3 4" key="2">
    <citation type="submission" date="2018-11" db="EMBL/GenBank/DDBJ databases">
        <authorList>
            <consortium name="Pathogen Informatics"/>
        </authorList>
    </citation>
    <scope>NUCLEOTIDE SEQUENCE [LARGE SCALE GENOMIC DNA]</scope>
</reference>
<reference evidence="5" key="1">
    <citation type="submission" date="2016-06" db="UniProtKB">
        <authorList>
            <consortium name="WormBaseParasite"/>
        </authorList>
    </citation>
    <scope>IDENTIFICATION</scope>
</reference>
<sequence>MHELVKLVTKLATISHDGMAKKPAASYGPVVVHCEDGISKSGTLAALYFLLESLRHLNAPNVKEVVTSIRQQRAEAVPQIEQYYFLYRALLELVTVDNWFADGFESSLALIYMLRDRTTNSVCNIVELAKIGEPSKYDFAGDMLLHTDLQKLKLDISNTL</sequence>
<proteinExistence type="predicted"/>
<keyword evidence="4" id="KW-1185">Reference proteome</keyword>
<dbReference type="AlphaFoldDB" id="A0A183IFP4"/>
<evidence type="ECO:0000313" key="4">
    <source>
        <dbReference type="Proteomes" id="UP000270296"/>
    </source>
</evidence>
<name>A0A183IFP4_9BILA</name>
<feature type="domain" description="Tyrosine specific protein phosphatases" evidence="2">
    <location>
        <begin position="2"/>
        <end position="84"/>
    </location>
</feature>
<accession>A0A183IFP4</accession>
<dbReference type="SMART" id="SM00404">
    <property type="entry name" value="PTPc_motif"/>
    <property type="match status" value="1"/>
</dbReference>
<dbReference type="PROSITE" id="PS50055">
    <property type="entry name" value="TYR_PHOSPHATASE_PTP"/>
    <property type="match status" value="1"/>
</dbReference>
<evidence type="ECO:0000259" key="1">
    <source>
        <dbReference type="PROSITE" id="PS50055"/>
    </source>
</evidence>
<dbReference type="PANTHER" id="PTHR19134:SF449">
    <property type="entry name" value="TYROSINE-PROTEIN PHOSPHATASE 1"/>
    <property type="match status" value="1"/>
</dbReference>
<dbReference type="SUPFAM" id="SSF52799">
    <property type="entry name" value="(Phosphotyrosine protein) phosphatases II"/>
    <property type="match status" value="1"/>
</dbReference>
<protein>
    <submittedName>
        <fullName evidence="5">TYR_PHOSPHATASE_2 domain-containing protein</fullName>
    </submittedName>
</protein>
<gene>
    <name evidence="3" type="ORF">SBAD_LOCUS2438</name>
</gene>
<dbReference type="GO" id="GO:0004725">
    <property type="term" value="F:protein tyrosine phosphatase activity"/>
    <property type="evidence" value="ECO:0007669"/>
    <property type="project" value="InterPro"/>
</dbReference>